<proteinExistence type="inferred from homology"/>
<dbReference type="InterPro" id="IPR051717">
    <property type="entry name" value="MFS_MFSD6"/>
</dbReference>
<keyword evidence="9" id="KW-1185">Reference proteome</keyword>
<evidence type="ECO:0000256" key="1">
    <source>
        <dbReference type="ARBA" id="ARBA00004141"/>
    </source>
</evidence>
<feature type="transmembrane region" description="Helical" evidence="6">
    <location>
        <begin position="234"/>
        <end position="257"/>
    </location>
</feature>
<comment type="similarity">
    <text evidence="2">Belongs to the major facilitator superfamily. MFSD6 family.</text>
</comment>
<feature type="domain" description="Major facilitator superfamily associated" evidence="7">
    <location>
        <begin position="143"/>
        <end position="328"/>
    </location>
</feature>
<feature type="transmembrane region" description="Helical" evidence="6">
    <location>
        <begin position="277"/>
        <end position="297"/>
    </location>
</feature>
<sequence>MPSTPPHEPLENSNDVRLEIMYAAQNSNCPWPVLLLLRNVLQLQNVLFARLLATAWLVSNSNWHLESGLGRGVLCRSYHLWANGKQVENPTGIAVDEHFIHGYNTTSVAASTANARQVHGTIGKYTKPVSDRRTTFFQEDQNSFHFGNSLVSGKMSKNNHLNRIFGFQSHPNQTEEQRILARHDLDLKRMKNGFDKLHPPQQPLPLMSKRRPRQVSVNQAKVFTLEKNSEDIKIIFYIFVFIVFIGELLSSPVFNLANSEIVEYLGENSREFGKIRLWGPIGHMIAAPTTALLVTHFHYVLCGEYQENFAIVFAVISLMATASFVAVTQFGSIKTET</sequence>
<evidence type="ECO:0000256" key="3">
    <source>
        <dbReference type="ARBA" id="ARBA00022692"/>
    </source>
</evidence>
<dbReference type="Gene3D" id="1.20.1250.20">
    <property type="entry name" value="MFS general substrate transporter like domains"/>
    <property type="match status" value="1"/>
</dbReference>
<keyword evidence="4 6" id="KW-1133">Transmembrane helix</keyword>
<dbReference type="EMBL" id="MU826836">
    <property type="protein sequence ID" value="KAJ7372542.1"/>
    <property type="molecule type" value="Genomic_DNA"/>
</dbReference>
<dbReference type="Proteomes" id="UP001163046">
    <property type="component" value="Unassembled WGS sequence"/>
</dbReference>
<evidence type="ECO:0000256" key="4">
    <source>
        <dbReference type="ARBA" id="ARBA00022989"/>
    </source>
</evidence>
<dbReference type="GO" id="GO:0016020">
    <property type="term" value="C:membrane"/>
    <property type="evidence" value="ECO:0007669"/>
    <property type="project" value="UniProtKB-SubCell"/>
</dbReference>
<dbReference type="InterPro" id="IPR024989">
    <property type="entry name" value="MFS_assoc_dom"/>
</dbReference>
<organism evidence="8 9">
    <name type="scientific">Desmophyllum pertusum</name>
    <dbReference type="NCBI Taxonomy" id="174260"/>
    <lineage>
        <taxon>Eukaryota</taxon>
        <taxon>Metazoa</taxon>
        <taxon>Cnidaria</taxon>
        <taxon>Anthozoa</taxon>
        <taxon>Hexacorallia</taxon>
        <taxon>Scleractinia</taxon>
        <taxon>Caryophylliina</taxon>
        <taxon>Caryophylliidae</taxon>
        <taxon>Desmophyllum</taxon>
    </lineage>
</organism>
<protein>
    <submittedName>
        <fullName evidence="8">Major facilitator super domain-containing protein 6</fullName>
    </submittedName>
</protein>
<comment type="caution">
    <text evidence="8">The sequence shown here is derived from an EMBL/GenBank/DDBJ whole genome shotgun (WGS) entry which is preliminary data.</text>
</comment>
<keyword evidence="5 6" id="KW-0472">Membrane</keyword>
<dbReference type="AlphaFoldDB" id="A0A9W9YZU3"/>
<comment type="subcellular location">
    <subcellularLocation>
        <location evidence="1">Membrane</location>
        <topology evidence="1">Multi-pass membrane protein</topology>
    </subcellularLocation>
</comment>
<name>A0A9W9YZU3_9CNID</name>
<evidence type="ECO:0000256" key="6">
    <source>
        <dbReference type="SAM" id="Phobius"/>
    </source>
</evidence>
<keyword evidence="3 6" id="KW-0812">Transmembrane</keyword>
<dbReference type="Pfam" id="PF12832">
    <property type="entry name" value="MFS_1_like"/>
    <property type="match status" value="1"/>
</dbReference>
<evidence type="ECO:0000313" key="8">
    <source>
        <dbReference type="EMBL" id="KAJ7372542.1"/>
    </source>
</evidence>
<feature type="transmembrane region" description="Helical" evidence="6">
    <location>
        <begin position="309"/>
        <end position="331"/>
    </location>
</feature>
<evidence type="ECO:0000259" key="7">
    <source>
        <dbReference type="Pfam" id="PF12832"/>
    </source>
</evidence>
<accession>A0A9W9YZU3</accession>
<evidence type="ECO:0000256" key="2">
    <source>
        <dbReference type="ARBA" id="ARBA00005241"/>
    </source>
</evidence>
<dbReference type="PANTHER" id="PTHR16172">
    <property type="entry name" value="MAJOR FACILITATOR SUPERFAMILY DOMAIN-CONTAINING PROTEIN 6-LIKE"/>
    <property type="match status" value="1"/>
</dbReference>
<dbReference type="PANTHER" id="PTHR16172:SF2">
    <property type="entry name" value="MAJOR FACILITATOR SUPERFAMILY DOMAIN-CONTAINING PROTEIN 6"/>
    <property type="match status" value="1"/>
</dbReference>
<evidence type="ECO:0000313" key="9">
    <source>
        <dbReference type="Proteomes" id="UP001163046"/>
    </source>
</evidence>
<gene>
    <name evidence="8" type="primary">MFSD6_2</name>
    <name evidence="8" type="ORF">OS493_019051</name>
</gene>
<dbReference type="InterPro" id="IPR036259">
    <property type="entry name" value="MFS_trans_sf"/>
</dbReference>
<reference evidence="8" key="1">
    <citation type="submission" date="2023-01" db="EMBL/GenBank/DDBJ databases">
        <title>Genome assembly of the deep-sea coral Lophelia pertusa.</title>
        <authorList>
            <person name="Herrera S."/>
            <person name="Cordes E."/>
        </authorList>
    </citation>
    <scope>NUCLEOTIDE SEQUENCE</scope>
    <source>
        <strain evidence="8">USNM1676648</strain>
        <tissue evidence="8">Polyp</tissue>
    </source>
</reference>
<evidence type="ECO:0000256" key="5">
    <source>
        <dbReference type="ARBA" id="ARBA00023136"/>
    </source>
</evidence>